<feature type="compositionally biased region" description="Basic and acidic residues" evidence="1">
    <location>
        <begin position="55"/>
        <end position="83"/>
    </location>
</feature>
<feature type="compositionally biased region" description="Acidic residues" evidence="1">
    <location>
        <begin position="86"/>
        <end position="100"/>
    </location>
</feature>
<dbReference type="AlphaFoldDB" id="A0A397IAP0"/>
<feature type="compositionally biased region" description="Polar residues" evidence="1">
    <location>
        <begin position="33"/>
        <end position="53"/>
    </location>
</feature>
<evidence type="ECO:0000313" key="2">
    <source>
        <dbReference type="EMBL" id="RHZ70444.1"/>
    </source>
</evidence>
<comment type="caution">
    <text evidence="2">The sequence shown here is derived from an EMBL/GenBank/DDBJ whole genome shotgun (WGS) entry which is preliminary data.</text>
</comment>
<accession>A0A397IAP0</accession>
<name>A0A397IAP0_9GLOM</name>
<feature type="region of interest" description="Disordered" evidence="1">
    <location>
        <begin position="1"/>
        <end position="101"/>
    </location>
</feature>
<reference evidence="2 3" key="1">
    <citation type="submission" date="2018-08" db="EMBL/GenBank/DDBJ databases">
        <title>Genome and evolution of the arbuscular mycorrhizal fungus Diversispora epigaea (formerly Glomus versiforme) and its bacterial endosymbionts.</title>
        <authorList>
            <person name="Sun X."/>
            <person name="Fei Z."/>
            <person name="Harrison M."/>
        </authorList>
    </citation>
    <scope>NUCLEOTIDE SEQUENCE [LARGE SCALE GENOMIC DNA]</scope>
    <source>
        <strain evidence="2 3">IT104</strain>
    </source>
</reference>
<evidence type="ECO:0000256" key="1">
    <source>
        <dbReference type="SAM" id="MobiDB-lite"/>
    </source>
</evidence>
<proteinExistence type="predicted"/>
<dbReference type="EMBL" id="PQFF01000248">
    <property type="protein sequence ID" value="RHZ70444.1"/>
    <property type="molecule type" value="Genomic_DNA"/>
</dbReference>
<gene>
    <name evidence="2" type="ORF">Glove_271g3</name>
</gene>
<organism evidence="2 3">
    <name type="scientific">Diversispora epigaea</name>
    <dbReference type="NCBI Taxonomy" id="1348612"/>
    <lineage>
        <taxon>Eukaryota</taxon>
        <taxon>Fungi</taxon>
        <taxon>Fungi incertae sedis</taxon>
        <taxon>Mucoromycota</taxon>
        <taxon>Glomeromycotina</taxon>
        <taxon>Glomeromycetes</taxon>
        <taxon>Diversisporales</taxon>
        <taxon>Diversisporaceae</taxon>
        <taxon>Diversispora</taxon>
    </lineage>
</organism>
<sequence>MEQDQEVMASSSGTTQEGEQFTGKKDIEITPSVEATSERSIIPSNEETTITKQKNPREKEATMKTKEMEKEIRKDKGKEKEMNTLETEEQTTETDIDNEDTISISFNEMNLSENEKWRIETNAK</sequence>
<evidence type="ECO:0000313" key="3">
    <source>
        <dbReference type="Proteomes" id="UP000266861"/>
    </source>
</evidence>
<keyword evidence="3" id="KW-1185">Reference proteome</keyword>
<feature type="compositionally biased region" description="Polar residues" evidence="1">
    <location>
        <begin position="8"/>
        <end position="19"/>
    </location>
</feature>
<dbReference type="Proteomes" id="UP000266861">
    <property type="component" value="Unassembled WGS sequence"/>
</dbReference>
<protein>
    <submittedName>
        <fullName evidence="2">Uncharacterized protein</fullName>
    </submittedName>
</protein>